<dbReference type="SMART" id="SM00530">
    <property type="entry name" value="HTH_XRE"/>
    <property type="match status" value="1"/>
</dbReference>
<dbReference type="AlphaFoldDB" id="A0A142NRZ5"/>
<dbReference type="Proteomes" id="UP000075950">
    <property type="component" value="Chromosome"/>
</dbReference>
<dbReference type="GO" id="GO:0003677">
    <property type="term" value="F:DNA binding"/>
    <property type="evidence" value="ECO:0007669"/>
    <property type="project" value="InterPro"/>
</dbReference>
<dbReference type="PROSITE" id="PS50943">
    <property type="entry name" value="HTH_CROC1"/>
    <property type="match status" value="1"/>
</dbReference>
<dbReference type="EMBL" id="CP014869">
    <property type="protein sequence ID" value="AMT94771.1"/>
    <property type="molecule type" value="Genomic_DNA"/>
</dbReference>
<feature type="domain" description="HTH cro/C1-type" evidence="1">
    <location>
        <begin position="48"/>
        <end position="98"/>
    </location>
</feature>
<gene>
    <name evidence="2" type="ORF">A2T55_14295</name>
</gene>
<dbReference type="KEGG" id="bly:A2T55_14295"/>
<dbReference type="Pfam" id="PF01381">
    <property type="entry name" value="HTH_3"/>
    <property type="match status" value="1"/>
</dbReference>
<evidence type="ECO:0000259" key="1">
    <source>
        <dbReference type="PROSITE" id="PS50943"/>
    </source>
</evidence>
<reference evidence="3" key="1">
    <citation type="submission" date="2016-03" db="EMBL/GenBank/DDBJ databases">
        <authorList>
            <person name="Ploux O."/>
        </authorList>
    </citation>
    <scope>NUCLEOTIDE SEQUENCE [LARGE SCALE GENOMIC DNA]</scope>
    <source>
        <strain evidence="3">BS258</strain>
    </source>
</reference>
<dbReference type="InterPro" id="IPR010982">
    <property type="entry name" value="Lambda_DNA-bd_dom_sf"/>
</dbReference>
<evidence type="ECO:0000313" key="2">
    <source>
        <dbReference type="EMBL" id="AMT94771.1"/>
    </source>
</evidence>
<proteinExistence type="predicted"/>
<dbReference type="InterPro" id="IPR001387">
    <property type="entry name" value="Cro/C1-type_HTH"/>
</dbReference>
<name>A0A142NRZ5_BRELN</name>
<dbReference type="CDD" id="cd00093">
    <property type="entry name" value="HTH_XRE"/>
    <property type="match status" value="1"/>
</dbReference>
<dbReference type="SUPFAM" id="SSF47413">
    <property type="entry name" value="lambda repressor-like DNA-binding domains"/>
    <property type="match status" value="1"/>
</dbReference>
<organism evidence="2 3">
    <name type="scientific">Brevibacterium linens</name>
    <dbReference type="NCBI Taxonomy" id="1703"/>
    <lineage>
        <taxon>Bacteria</taxon>
        <taxon>Bacillati</taxon>
        <taxon>Actinomycetota</taxon>
        <taxon>Actinomycetes</taxon>
        <taxon>Micrococcales</taxon>
        <taxon>Brevibacteriaceae</taxon>
        <taxon>Brevibacterium</taxon>
    </lineage>
</organism>
<evidence type="ECO:0000313" key="3">
    <source>
        <dbReference type="Proteomes" id="UP000075950"/>
    </source>
</evidence>
<dbReference type="Gene3D" id="1.10.260.40">
    <property type="entry name" value="lambda repressor-like DNA-binding domains"/>
    <property type="match status" value="1"/>
</dbReference>
<sequence length="98" mass="11074">MADEVKTLDQMREERLSKMSAKERADYEAGYDEIDAGIRIAQLFYDERMELGLTQTELAKRMNTTQAAIARIENGAVMPGTGMLERLARVAHKRVALI</sequence>
<accession>A0A142NRZ5</accession>
<protein>
    <recommendedName>
        <fullName evidence="1">HTH cro/C1-type domain-containing protein</fullName>
    </recommendedName>
</protein>